<evidence type="ECO:0000256" key="2">
    <source>
        <dbReference type="SAM" id="MobiDB-lite"/>
    </source>
</evidence>
<name>A0A0K2UN51_LEPSM</name>
<sequence length="336" mass="38272">MDSTGSCNADLRNNLSELKFQNDNLHKEKKDLEKEQGKSHFREVERMNNKLVEENEILKRNLREAKINMESLQQKNQDLALLYNLSPELRIGSGIKSCNEKIEIEKSSSKGGRCSISDEFKKEGVYGLPMIDRNTVEESNEFGEENNEGKASITTDVFTSSPHENKSCETSILDVNENVKSDKEEFVPPRTNSLNIRVKCREDKSTQTSESEKDVTELLDSIIHQVVIVGSNRSYPGSHPEPLSLPPPSSNATEPSYVKELPLRGERILPISTFASFDMTMLRKTIVFILLFCVFCTFFGSIQIGNRTLYPMTWPSSFPEPFIFIRKTPESYPQIW</sequence>
<evidence type="ECO:0000256" key="1">
    <source>
        <dbReference type="SAM" id="Coils"/>
    </source>
</evidence>
<evidence type="ECO:0000256" key="3">
    <source>
        <dbReference type="SAM" id="Phobius"/>
    </source>
</evidence>
<accession>A0A0K2UN51</accession>
<protein>
    <submittedName>
        <fullName evidence="4">Uncharacterized protein</fullName>
    </submittedName>
</protein>
<evidence type="ECO:0000313" key="4">
    <source>
        <dbReference type="EMBL" id="CDW39166.1"/>
    </source>
</evidence>
<dbReference type="AlphaFoldDB" id="A0A0K2UN51"/>
<organism evidence="4">
    <name type="scientific">Lepeophtheirus salmonis</name>
    <name type="common">Salmon louse</name>
    <name type="synonym">Caligus salmonis</name>
    <dbReference type="NCBI Taxonomy" id="72036"/>
    <lineage>
        <taxon>Eukaryota</taxon>
        <taxon>Metazoa</taxon>
        <taxon>Ecdysozoa</taxon>
        <taxon>Arthropoda</taxon>
        <taxon>Crustacea</taxon>
        <taxon>Multicrustacea</taxon>
        <taxon>Hexanauplia</taxon>
        <taxon>Copepoda</taxon>
        <taxon>Siphonostomatoida</taxon>
        <taxon>Caligidae</taxon>
        <taxon>Lepeophtheirus</taxon>
    </lineage>
</organism>
<keyword evidence="3" id="KW-0472">Membrane</keyword>
<proteinExistence type="predicted"/>
<dbReference type="EMBL" id="HACA01021805">
    <property type="protein sequence ID" value="CDW39166.1"/>
    <property type="molecule type" value="Transcribed_RNA"/>
</dbReference>
<keyword evidence="3" id="KW-1133">Transmembrane helix</keyword>
<feature type="coiled-coil region" evidence="1">
    <location>
        <begin position="8"/>
        <end position="82"/>
    </location>
</feature>
<feature type="non-terminal residue" evidence="4">
    <location>
        <position position="1"/>
    </location>
</feature>
<feature type="transmembrane region" description="Helical" evidence="3">
    <location>
        <begin position="286"/>
        <end position="305"/>
    </location>
</feature>
<feature type="region of interest" description="Disordered" evidence="2">
    <location>
        <begin position="233"/>
        <end position="255"/>
    </location>
</feature>
<reference evidence="4" key="1">
    <citation type="submission" date="2014-05" db="EMBL/GenBank/DDBJ databases">
        <authorList>
            <person name="Chronopoulou M."/>
        </authorList>
    </citation>
    <scope>NUCLEOTIDE SEQUENCE</scope>
    <source>
        <tissue evidence="4">Whole organism</tissue>
    </source>
</reference>
<keyword evidence="1" id="KW-0175">Coiled coil</keyword>
<keyword evidence="3" id="KW-0812">Transmembrane</keyword>